<keyword evidence="2" id="KW-0229">DNA integration</keyword>
<evidence type="ECO:0000256" key="1">
    <source>
        <dbReference type="ARBA" id="ARBA00008857"/>
    </source>
</evidence>
<feature type="domain" description="Tyr recombinase" evidence="5">
    <location>
        <begin position="441"/>
        <end position="673"/>
    </location>
</feature>
<protein>
    <submittedName>
        <fullName evidence="6">Int, tyrosine-based site-specific recombinase</fullName>
    </submittedName>
</protein>
<evidence type="ECO:0000259" key="5">
    <source>
        <dbReference type="PROSITE" id="PS51898"/>
    </source>
</evidence>
<evidence type="ECO:0000256" key="4">
    <source>
        <dbReference type="ARBA" id="ARBA00023172"/>
    </source>
</evidence>
<proteinExistence type="inferred from homology"/>
<dbReference type="SUPFAM" id="SSF56349">
    <property type="entry name" value="DNA breaking-rejoining enzymes"/>
    <property type="match status" value="1"/>
</dbReference>
<dbReference type="InterPro" id="IPR011010">
    <property type="entry name" value="DNA_brk_join_enz"/>
</dbReference>
<dbReference type="Pfam" id="PF12482">
    <property type="entry name" value="DUF3701"/>
    <property type="match status" value="1"/>
</dbReference>
<dbReference type="PROSITE" id="PS51898">
    <property type="entry name" value="TYR_RECOMBINASE"/>
    <property type="match status" value="1"/>
</dbReference>
<dbReference type="GO" id="GO:0003677">
    <property type="term" value="F:DNA binding"/>
    <property type="evidence" value="ECO:0007669"/>
    <property type="project" value="UniProtKB-KW"/>
</dbReference>
<evidence type="ECO:0000256" key="3">
    <source>
        <dbReference type="ARBA" id="ARBA00023125"/>
    </source>
</evidence>
<dbReference type="PANTHER" id="PTHR30349">
    <property type="entry name" value="PHAGE INTEGRASE-RELATED"/>
    <property type="match status" value="1"/>
</dbReference>
<gene>
    <name evidence="6" type="ORF">CDN99_15240</name>
</gene>
<keyword evidence="4" id="KW-0233">DNA recombination</keyword>
<dbReference type="GO" id="GO:0006310">
    <property type="term" value="P:DNA recombination"/>
    <property type="evidence" value="ECO:0007669"/>
    <property type="project" value="UniProtKB-KW"/>
</dbReference>
<dbReference type="Pfam" id="PF00589">
    <property type="entry name" value="Phage_integrase"/>
    <property type="match status" value="1"/>
</dbReference>
<keyword evidence="7" id="KW-1185">Reference proteome</keyword>
<dbReference type="InterPro" id="IPR022169">
    <property type="entry name" value="DUF3701"/>
</dbReference>
<dbReference type="Gene3D" id="1.10.443.10">
    <property type="entry name" value="Intergrase catalytic core"/>
    <property type="match status" value="1"/>
</dbReference>
<evidence type="ECO:0000256" key="2">
    <source>
        <dbReference type="ARBA" id="ARBA00022908"/>
    </source>
</evidence>
<dbReference type="GO" id="GO:0015074">
    <property type="term" value="P:DNA integration"/>
    <property type="evidence" value="ECO:0007669"/>
    <property type="project" value="UniProtKB-KW"/>
</dbReference>
<dbReference type="EMBL" id="NIOF01000006">
    <property type="protein sequence ID" value="OWQ88828.1"/>
    <property type="molecule type" value="Genomic_DNA"/>
</dbReference>
<organism evidence="6 7">
    <name type="scientific">Roseateles aquatilis</name>
    <dbReference type="NCBI Taxonomy" id="431061"/>
    <lineage>
        <taxon>Bacteria</taxon>
        <taxon>Pseudomonadati</taxon>
        <taxon>Pseudomonadota</taxon>
        <taxon>Betaproteobacteria</taxon>
        <taxon>Burkholderiales</taxon>
        <taxon>Sphaerotilaceae</taxon>
        <taxon>Roseateles</taxon>
    </lineage>
</organism>
<comment type="caution">
    <text evidence="6">The sequence shown here is derived from an EMBL/GenBank/DDBJ whole genome shotgun (WGS) entry which is preliminary data.</text>
</comment>
<keyword evidence="3" id="KW-0238">DNA-binding</keyword>
<comment type="similarity">
    <text evidence="1">Belongs to the 'phage' integrase family.</text>
</comment>
<reference evidence="6 7" key="1">
    <citation type="journal article" date="2008" name="Int. J. Syst. Evol. Microbiol.">
        <title>Description of Roseateles aquatilis sp. nov. and Roseateles terrae sp. nov., in the class Betaproteobacteria, and emended description of the genus Roseateles.</title>
        <authorList>
            <person name="Gomila M."/>
            <person name="Bowien B."/>
            <person name="Falsen E."/>
            <person name="Moore E.R."/>
            <person name="Lalucat J."/>
        </authorList>
    </citation>
    <scope>NUCLEOTIDE SEQUENCE [LARGE SCALE GENOMIC DNA]</scope>
    <source>
        <strain evidence="6 7">CCUG 48205</strain>
    </source>
</reference>
<dbReference type="Gene3D" id="1.10.150.130">
    <property type="match status" value="1"/>
</dbReference>
<dbReference type="InterPro" id="IPR013762">
    <property type="entry name" value="Integrase-like_cat_sf"/>
</dbReference>
<dbReference type="AlphaFoldDB" id="A0A246J9E2"/>
<evidence type="ECO:0000313" key="7">
    <source>
        <dbReference type="Proteomes" id="UP000197468"/>
    </source>
</evidence>
<evidence type="ECO:0000313" key="6">
    <source>
        <dbReference type="EMBL" id="OWQ88828.1"/>
    </source>
</evidence>
<accession>A0A246J9E2</accession>
<sequence length="677" mass="75934">MPTTAPSVASDPRARRLGASHFAFMRSLVQGLPLRDSWERYLQVEGASSDLRIVRSTIQWLRDAFAAAARREDRHGVARLVLIDVSRLPDDGPKVPSLEEFASARGLEDFSEADQLEAFEEEFGKASQRLSRRGRLIKKQLDALLWLEALVAQPPRAGDGVVAWLNSSIASRLEAAGIFTIAQLLDRINGVGRGWPTAIRGIGPAKAERVMHWLAEHRDTIGMQIGAHVHQPRMQLFRHELQKVVPPASDIRPLEKLVVPLELDGSQGLYRRPQEHCLLAASNDYAALLAWLQSKAGVTRDQRDAAKARRRGRDAGIEGPMDWLLCLSNTQRSYRKEAERFLLWAVVERRRPLSSMTTEDCVAYREFLSDPSPRSRWCAQRNRERWSPLWRPFEGPLSPSAQRQAITILKNLYAFWIDKNYVMGNPWSGVNVLHAAQPRLNTGRSLSVAQWRLVVEQSDQLPDTSTARRLRFALSLLYATGLRLSEAVAARVEHLEWVEFPPDEEDDEHVQGWMLNVVGKGGRIREVPVPASVIEELSTYLKSRRLPAELDARENIGAHLLGKASDLADVAPALRGGQGAEPREGISPNTLYDQLKRFFEACARVLAADGDEKGADRLARASTHWLRHTHASHSIARGTRVEIEQQILGHASLATTTVYVTTESKRKMKAIASFFRC</sequence>
<dbReference type="InterPro" id="IPR050090">
    <property type="entry name" value="Tyrosine_recombinase_XerCD"/>
</dbReference>
<dbReference type="Proteomes" id="UP000197468">
    <property type="component" value="Unassembled WGS sequence"/>
</dbReference>
<name>A0A246J9E2_9BURK</name>
<dbReference type="PANTHER" id="PTHR30349:SF64">
    <property type="entry name" value="PROPHAGE INTEGRASE INTD-RELATED"/>
    <property type="match status" value="1"/>
</dbReference>
<dbReference type="OrthoDB" id="8610787at2"/>
<dbReference type="InterPro" id="IPR010998">
    <property type="entry name" value="Integrase_recombinase_N"/>
</dbReference>
<dbReference type="InterPro" id="IPR002104">
    <property type="entry name" value="Integrase_catalytic"/>
</dbReference>